<dbReference type="AlphaFoldDB" id="A0AAD7MDX6"/>
<feature type="transmembrane region" description="Helical" evidence="1">
    <location>
        <begin position="76"/>
        <end position="94"/>
    </location>
</feature>
<evidence type="ECO:0000313" key="3">
    <source>
        <dbReference type="Proteomes" id="UP001215598"/>
    </source>
</evidence>
<sequence>MEDGLAGESSFLPPLLRFRPPRRCSFQFVGHRTRWASSEICDIYTARPWALEQRFRQIHLWRVRVRLAFPLLPRPLRPSTFFLALVLLYSYYHVLRYRATDRTTAPNAPPPVIFAYLPTLSRSREGPRDVGAMRMVPMHSWCALPRRAWCHCVRALRWGCRGRYAVSIISIISISGRWMLARANSRCPCAGSSSDGWI</sequence>
<evidence type="ECO:0000313" key="2">
    <source>
        <dbReference type="EMBL" id="KAJ7712373.1"/>
    </source>
</evidence>
<dbReference type="EMBL" id="JARKIB010000368">
    <property type="protein sequence ID" value="KAJ7712373.1"/>
    <property type="molecule type" value="Genomic_DNA"/>
</dbReference>
<organism evidence="2 3">
    <name type="scientific">Mycena metata</name>
    <dbReference type="NCBI Taxonomy" id="1033252"/>
    <lineage>
        <taxon>Eukaryota</taxon>
        <taxon>Fungi</taxon>
        <taxon>Dikarya</taxon>
        <taxon>Basidiomycota</taxon>
        <taxon>Agaricomycotina</taxon>
        <taxon>Agaricomycetes</taxon>
        <taxon>Agaricomycetidae</taxon>
        <taxon>Agaricales</taxon>
        <taxon>Marasmiineae</taxon>
        <taxon>Mycenaceae</taxon>
        <taxon>Mycena</taxon>
    </lineage>
</organism>
<dbReference type="Proteomes" id="UP001215598">
    <property type="component" value="Unassembled WGS sequence"/>
</dbReference>
<evidence type="ECO:0000256" key="1">
    <source>
        <dbReference type="SAM" id="Phobius"/>
    </source>
</evidence>
<proteinExistence type="predicted"/>
<gene>
    <name evidence="2" type="ORF">B0H16DRAFT_1625195</name>
</gene>
<keyword evidence="1" id="KW-0472">Membrane</keyword>
<name>A0AAD7MDX6_9AGAR</name>
<protein>
    <submittedName>
        <fullName evidence="2">Uncharacterized protein</fullName>
    </submittedName>
</protein>
<keyword evidence="1" id="KW-0812">Transmembrane</keyword>
<comment type="caution">
    <text evidence="2">The sequence shown here is derived from an EMBL/GenBank/DDBJ whole genome shotgun (WGS) entry which is preliminary data.</text>
</comment>
<keyword evidence="3" id="KW-1185">Reference proteome</keyword>
<accession>A0AAD7MDX6</accession>
<reference evidence="2" key="1">
    <citation type="submission" date="2023-03" db="EMBL/GenBank/DDBJ databases">
        <title>Massive genome expansion in bonnet fungi (Mycena s.s.) driven by repeated elements and novel gene families across ecological guilds.</title>
        <authorList>
            <consortium name="Lawrence Berkeley National Laboratory"/>
            <person name="Harder C.B."/>
            <person name="Miyauchi S."/>
            <person name="Viragh M."/>
            <person name="Kuo A."/>
            <person name="Thoen E."/>
            <person name="Andreopoulos B."/>
            <person name="Lu D."/>
            <person name="Skrede I."/>
            <person name="Drula E."/>
            <person name="Henrissat B."/>
            <person name="Morin E."/>
            <person name="Kohler A."/>
            <person name="Barry K."/>
            <person name="LaButti K."/>
            <person name="Morin E."/>
            <person name="Salamov A."/>
            <person name="Lipzen A."/>
            <person name="Mereny Z."/>
            <person name="Hegedus B."/>
            <person name="Baldrian P."/>
            <person name="Stursova M."/>
            <person name="Weitz H."/>
            <person name="Taylor A."/>
            <person name="Grigoriev I.V."/>
            <person name="Nagy L.G."/>
            <person name="Martin F."/>
            <person name="Kauserud H."/>
        </authorList>
    </citation>
    <scope>NUCLEOTIDE SEQUENCE</scope>
    <source>
        <strain evidence="2">CBHHK182m</strain>
    </source>
</reference>
<keyword evidence="1" id="KW-1133">Transmembrane helix</keyword>